<evidence type="ECO:0000256" key="1">
    <source>
        <dbReference type="ARBA" id="ARBA00022722"/>
    </source>
</evidence>
<proteinExistence type="inferred from homology"/>
<dbReference type="Proteomes" id="UP001500034">
    <property type="component" value="Unassembled WGS sequence"/>
</dbReference>
<dbReference type="InterPro" id="IPR011335">
    <property type="entry name" value="Restrct_endonuc-II-like"/>
</dbReference>
<organism evidence="8 9">
    <name type="scientific">Streptomyces marokkonensis</name>
    <dbReference type="NCBI Taxonomy" id="324855"/>
    <lineage>
        <taxon>Bacteria</taxon>
        <taxon>Bacillati</taxon>
        <taxon>Actinomycetota</taxon>
        <taxon>Actinomycetes</taxon>
        <taxon>Kitasatosporales</taxon>
        <taxon>Streptomycetaceae</taxon>
        <taxon>Streptomyces</taxon>
    </lineage>
</organism>
<dbReference type="SUPFAM" id="SSF52980">
    <property type="entry name" value="Restriction endonuclease-like"/>
    <property type="match status" value="1"/>
</dbReference>
<feature type="compositionally biased region" description="Basic and acidic residues" evidence="7">
    <location>
        <begin position="12"/>
        <end position="22"/>
    </location>
</feature>
<keyword evidence="2" id="KW-0255">Endonuclease</keyword>
<keyword evidence="9" id="KW-1185">Reference proteome</keyword>
<feature type="region of interest" description="Disordered" evidence="7">
    <location>
        <begin position="1"/>
        <end position="47"/>
    </location>
</feature>
<keyword evidence="1" id="KW-0540">Nuclease</keyword>
<protein>
    <recommendedName>
        <fullName evidence="10">Very short patch repair endonuclease</fullName>
    </recommendedName>
</protein>
<dbReference type="InterPro" id="IPR004603">
    <property type="entry name" value="DNA_mismatch_endonuc_vsr"/>
</dbReference>
<evidence type="ECO:0000256" key="5">
    <source>
        <dbReference type="ARBA" id="ARBA00023204"/>
    </source>
</evidence>
<accession>A0ABP7T0U4</accession>
<reference evidence="9" key="1">
    <citation type="journal article" date="2019" name="Int. J. Syst. Evol. Microbiol.">
        <title>The Global Catalogue of Microorganisms (GCM) 10K type strain sequencing project: providing services to taxonomists for standard genome sequencing and annotation.</title>
        <authorList>
            <consortium name="The Broad Institute Genomics Platform"/>
            <consortium name="The Broad Institute Genome Sequencing Center for Infectious Disease"/>
            <person name="Wu L."/>
            <person name="Ma J."/>
        </authorList>
    </citation>
    <scope>NUCLEOTIDE SEQUENCE [LARGE SCALE GENOMIC DNA]</scope>
    <source>
        <strain evidence="9">JCM 17027</strain>
    </source>
</reference>
<gene>
    <name evidence="8" type="ORF">GCM10022384_70760</name>
</gene>
<evidence type="ECO:0000313" key="8">
    <source>
        <dbReference type="EMBL" id="GAA4019239.1"/>
    </source>
</evidence>
<evidence type="ECO:0000256" key="6">
    <source>
        <dbReference type="ARBA" id="ARBA00029466"/>
    </source>
</evidence>
<dbReference type="Gene3D" id="3.40.960.10">
    <property type="entry name" value="VSR Endonuclease"/>
    <property type="match status" value="1"/>
</dbReference>
<keyword evidence="3" id="KW-0227">DNA damage</keyword>
<evidence type="ECO:0000256" key="2">
    <source>
        <dbReference type="ARBA" id="ARBA00022759"/>
    </source>
</evidence>
<comment type="caution">
    <text evidence="8">The sequence shown here is derived from an EMBL/GenBank/DDBJ whole genome shotgun (WGS) entry which is preliminary data.</text>
</comment>
<dbReference type="Pfam" id="PF03852">
    <property type="entry name" value="Vsr"/>
    <property type="match status" value="1"/>
</dbReference>
<evidence type="ECO:0000256" key="7">
    <source>
        <dbReference type="SAM" id="MobiDB-lite"/>
    </source>
</evidence>
<sequence length="267" mass="30295">MTGPTSRAQSGWKHDSPPDRAWKGRPGRTRATIAAEQDRAAGGRHRRSVDLGEGRFARASVELKVLPDTRRIRAYLRWSDRGKSPARYLGQVECETRAANLAEGWKMAWEKGLVTEEPPTEGSWASSPSVRAVMRANRSRDTRPEVRLRSLLHKQGLRYRVAARPLPELRRTADLVFTKPKVAVFVDGCFWHGCSEHLRASHKNVEFWRNKIEGNQARDADTDRLLREAGWRVVRVWEHEAPDVAAARVMSVVRASPPDRHESEQSA</sequence>
<dbReference type="NCBIfam" id="TIGR00632">
    <property type="entry name" value="vsr"/>
    <property type="match status" value="1"/>
</dbReference>
<dbReference type="EMBL" id="BAABCQ010000362">
    <property type="protein sequence ID" value="GAA4019239.1"/>
    <property type="molecule type" value="Genomic_DNA"/>
</dbReference>
<evidence type="ECO:0008006" key="10">
    <source>
        <dbReference type="Google" id="ProtNLM"/>
    </source>
</evidence>
<keyword evidence="5" id="KW-0234">DNA repair</keyword>
<evidence type="ECO:0000256" key="3">
    <source>
        <dbReference type="ARBA" id="ARBA00022763"/>
    </source>
</evidence>
<evidence type="ECO:0000256" key="4">
    <source>
        <dbReference type="ARBA" id="ARBA00022801"/>
    </source>
</evidence>
<evidence type="ECO:0000313" key="9">
    <source>
        <dbReference type="Proteomes" id="UP001500034"/>
    </source>
</evidence>
<name>A0ABP7T0U4_9ACTN</name>
<dbReference type="CDD" id="cd00221">
    <property type="entry name" value="Vsr"/>
    <property type="match status" value="1"/>
</dbReference>
<keyword evidence="4" id="KW-0378">Hydrolase</keyword>
<comment type="similarity">
    <text evidence="6">Belongs to the Vsr family.</text>
</comment>